<dbReference type="SMART" id="SM00637">
    <property type="entry name" value="CBD_II"/>
    <property type="match status" value="1"/>
</dbReference>
<feature type="domain" description="CBM2" evidence="10">
    <location>
        <begin position="32"/>
        <end position="141"/>
    </location>
</feature>
<keyword evidence="3 7" id="KW-0136">Cellulose degradation</keyword>
<evidence type="ECO:0000256" key="6">
    <source>
        <dbReference type="ARBA" id="ARBA00023326"/>
    </source>
</evidence>
<dbReference type="Pfam" id="PF00150">
    <property type="entry name" value="Cellulase"/>
    <property type="match status" value="1"/>
</dbReference>
<dbReference type="InterPro" id="IPR001919">
    <property type="entry name" value="CBD2"/>
</dbReference>
<dbReference type="Gene3D" id="2.60.40.290">
    <property type="match status" value="1"/>
</dbReference>
<gene>
    <name evidence="11" type="ORF">Hgul01_03885</name>
</gene>
<evidence type="ECO:0000313" key="12">
    <source>
        <dbReference type="Proteomes" id="UP001428290"/>
    </source>
</evidence>
<evidence type="ECO:0000259" key="10">
    <source>
        <dbReference type="PROSITE" id="PS51173"/>
    </source>
</evidence>
<dbReference type="InterPro" id="IPR017853">
    <property type="entry name" value="GH"/>
</dbReference>
<dbReference type="EMBL" id="BAABRU010000015">
    <property type="protein sequence ID" value="GAA5530071.1"/>
    <property type="molecule type" value="Genomic_DNA"/>
</dbReference>
<feature type="chain" id="PRO_5046339192" description="Endoglucanase" evidence="9">
    <location>
        <begin position="31"/>
        <end position="633"/>
    </location>
</feature>
<dbReference type="Gene3D" id="3.20.20.80">
    <property type="entry name" value="Glycosidases"/>
    <property type="match status" value="1"/>
</dbReference>
<dbReference type="InterPro" id="IPR012291">
    <property type="entry name" value="CBM2_carb-bd_dom_sf"/>
</dbReference>
<evidence type="ECO:0000256" key="8">
    <source>
        <dbReference type="SAM" id="MobiDB-lite"/>
    </source>
</evidence>
<dbReference type="InterPro" id="IPR018087">
    <property type="entry name" value="Glyco_hydro_5_CS"/>
</dbReference>
<dbReference type="Pfam" id="PF00553">
    <property type="entry name" value="CBM_2"/>
    <property type="match status" value="1"/>
</dbReference>
<keyword evidence="5 7" id="KW-0326">Glycosidase</keyword>
<dbReference type="SUPFAM" id="SSF51445">
    <property type="entry name" value="(Trans)glycosidases"/>
    <property type="match status" value="1"/>
</dbReference>
<evidence type="ECO:0000256" key="3">
    <source>
        <dbReference type="ARBA" id="ARBA00023001"/>
    </source>
</evidence>
<feature type="region of interest" description="Disordered" evidence="8">
    <location>
        <begin position="171"/>
        <end position="217"/>
    </location>
</feature>
<dbReference type="PROSITE" id="PS00659">
    <property type="entry name" value="GLYCOSYL_HYDROL_F5"/>
    <property type="match status" value="1"/>
</dbReference>
<dbReference type="Proteomes" id="UP001428290">
    <property type="component" value="Unassembled WGS sequence"/>
</dbReference>
<reference evidence="11 12" key="1">
    <citation type="submission" date="2024-02" db="EMBL/GenBank/DDBJ databases">
        <title>Herpetosiphon gulosus NBRC 112829.</title>
        <authorList>
            <person name="Ichikawa N."/>
            <person name="Katano-Makiyama Y."/>
            <person name="Hidaka K."/>
        </authorList>
    </citation>
    <scope>NUCLEOTIDE SEQUENCE [LARGE SCALE GENOMIC DNA]</scope>
    <source>
        <strain evidence="11 12">NBRC 112829</strain>
    </source>
</reference>
<protein>
    <recommendedName>
        <fullName evidence="7">Endoglucanase</fullName>
        <ecNumber evidence="7">3.2.1.4</ecNumber>
    </recommendedName>
</protein>
<feature type="signal peptide" evidence="9">
    <location>
        <begin position="1"/>
        <end position="30"/>
    </location>
</feature>
<dbReference type="PROSITE" id="PS51173">
    <property type="entry name" value="CBM2"/>
    <property type="match status" value="1"/>
</dbReference>
<dbReference type="PANTHER" id="PTHR35923:SF2">
    <property type="entry name" value="ENDOGLUCANASE"/>
    <property type="match status" value="1"/>
</dbReference>
<dbReference type="InterPro" id="IPR008965">
    <property type="entry name" value="CBM2/CBM3_carb-bd_dom_sf"/>
</dbReference>
<name>A0ABP9X3T8_9CHLR</name>
<dbReference type="EC" id="3.2.1.4" evidence="7"/>
<evidence type="ECO:0000256" key="9">
    <source>
        <dbReference type="SAM" id="SignalP"/>
    </source>
</evidence>
<keyword evidence="12" id="KW-1185">Reference proteome</keyword>
<comment type="similarity">
    <text evidence="7">Belongs to the glycosyl hydrolase 5 (cellulase A) family.</text>
</comment>
<dbReference type="SUPFAM" id="SSF49384">
    <property type="entry name" value="Carbohydrate-binding domain"/>
    <property type="match status" value="1"/>
</dbReference>
<feature type="compositionally biased region" description="Low complexity" evidence="8">
    <location>
        <begin position="171"/>
        <end position="214"/>
    </location>
</feature>
<evidence type="ECO:0000256" key="2">
    <source>
        <dbReference type="ARBA" id="ARBA00022801"/>
    </source>
</evidence>
<dbReference type="RefSeq" id="WP_345723660.1">
    <property type="nucleotide sequence ID" value="NZ_BAABRU010000015.1"/>
</dbReference>
<dbReference type="PANTHER" id="PTHR35923">
    <property type="entry name" value="MAJOR EXTRACELLULAR ENDOGLUCANASE"/>
    <property type="match status" value="1"/>
</dbReference>
<keyword evidence="6 7" id="KW-0624">Polysaccharide degradation</keyword>
<accession>A0ABP9X3T8</accession>
<dbReference type="InterPro" id="IPR001547">
    <property type="entry name" value="Glyco_hydro_5"/>
</dbReference>
<keyword evidence="2 7" id="KW-0378">Hydrolase</keyword>
<evidence type="ECO:0000256" key="5">
    <source>
        <dbReference type="ARBA" id="ARBA00023295"/>
    </source>
</evidence>
<evidence type="ECO:0000256" key="1">
    <source>
        <dbReference type="ARBA" id="ARBA00000966"/>
    </source>
</evidence>
<keyword evidence="9" id="KW-0732">Signal</keyword>
<evidence type="ECO:0000256" key="4">
    <source>
        <dbReference type="ARBA" id="ARBA00023277"/>
    </source>
</evidence>
<proteinExistence type="inferred from homology"/>
<comment type="caution">
    <text evidence="11">The sequence shown here is derived from an EMBL/GenBank/DDBJ whole genome shotgun (WGS) entry which is preliminary data.</text>
</comment>
<keyword evidence="4 7" id="KW-0119">Carbohydrate metabolism</keyword>
<organism evidence="11 12">
    <name type="scientific">Herpetosiphon gulosus</name>
    <dbReference type="NCBI Taxonomy" id="1973496"/>
    <lineage>
        <taxon>Bacteria</taxon>
        <taxon>Bacillati</taxon>
        <taxon>Chloroflexota</taxon>
        <taxon>Chloroflexia</taxon>
        <taxon>Herpetosiphonales</taxon>
        <taxon>Herpetosiphonaceae</taxon>
        <taxon>Herpetosiphon</taxon>
    </lineage>
</organism>
<evidence type="ECO:0000313" key="11">
    <source>
        <dbReference type="EMBL" id="GAA5530071.1"/>
    </source>
</evidence>
<comment type="catalytic activity">
    <reaction evidence="1 7">
        <text>Endohydrolysis of (1-&gt;4)-beta-D-glucosidic linkages in cellulose, lichenin and cereal beta-D-glucans.</text>
        <dbReference type="EC" id="3.2.1.4"/>
    </reaction>
</comment>
<evidence type="ECO:0000256" key="7">
    <source>
        <dbReference type="RuleBase" id="RU361153"/>
    </source>
</evidence>
<sequence>MSQKQRSFRTRLAMIGGLVALLIAGQPAITKPTAAAAICEVTYTISNQWDTGFTANISVKNLGIGLNNWQVGWTFAGNQAITNLWNGVLTQTGAQVSVANPAWAASLPSNGTASFGFQASYTGSNAIPSAFTLNGVNCNGDQPSPIPTNTTIPSIPPATNTPIVPTNTPIATTTGTPRPTNTPTSIVPTVTSTPRPTNTPIPTTVNPTATSTPTGNNNNDDWLHTNGNQIVDSAGRPVWLTGVNWFGFNATERVFHGLWSANLTSMMQSISQRGLNIIRVPISTELILEWKAGVFKTPNVNTYANPELEGLTSLQIFDRFVVLSKQFGIKVMIDVHSAEADNSGHYAPLWYKGSITSEQFYQAWEWITDRYKNDDTVIAMDIKNEPHGTAHDNQASGQFAKWDNSTDINNWKYVCETASKRILAINPNVLVLCEGNEVYPKAGASYTSSNKNDYYFTWWGGNLRGVRDYPVNLGNNQDQLVYSPHDYGPLVFNQSWFYPGFNKETLYNDVWYPNWFFIHEENIAPLFIGEWGGFLDGGANEQWMKALRDFIKEHYLHHTFWVLNPNSGDTGGLLGYDWATWDEAKYALLKPTLWADRNGKFVSLDHQIPLGGTATGTTITQYYQQGNPAPSNP</sequence>